<dbReference type="Proteomes" id="UP001596380">
    <property type="component" value="Unassembled WGS sequence"/>
</dbReference>
<evidence type="ECO:0000313" key="1">
    <source>
        <dbReference type="EMBL" id="MFC6879384.1"/>
    </source>
</evidence>
<dbReference type="EMBL" id="JBHSXS010000002">
    <property type="protein sequence ID" value="MFC6879384.1"/>
    <property type="molecule type" value="Genomic_DNA"/>
</dbReference>
<name>A0ABW2CEK1_9ACTN</name>
<accession>A0ABW2CEK1</accession>
<keyword evidence="2" id="KW-1185">Reference proteome</keyword>
<dbReference type="RefSeq" id="WP_378063101.1">
    <property type="nucleotide sequence ID" value="NZ_JBHSXS010000002.1"/>
</dbReference>
<reference evidence="2" key="1">
    <citation type="journal article" date="2019" name="Int. J. Syst. Evol. Microbiol.">
        <title>The Global Catalogue of Microorganisms (GCM) 10K type strain sequencing project: providing services to taxonomists for standard genome sequencing and annotation.</title>
        <authorList>
            <consortium name="The Broad Institute Genomics Platform"/>
            <consortium name="The Broad Institute Genome Sequencing Center for Infectious Disease"/>
            <person name="Wu L."/>
            <person name="Ma J."/>
        </authorList>
    </citation>
    <scope>NUCLEOTIDE SEQUENCE [LARGE SCALE GENOMIC DNA]</scope>
    <source>
        <strain evidence="2">JCM 3369</strain>
    </source>
</reference>
<organism evidence="1 2">
    <name type="scientific">Actinomadura yumaensis</name>
    <dbReference type="NCBI Taxonomy" id="111807"/>
    <lineage>
        <taxon>Bacteria</taxon>
        <taxon>Bacillati</taxon>
        <taxon>Actinomycetota</taxon>
        <taxon>Actinomycetes</taxon>
        <taxon>Streptosporangiales</taxon>
        <taxon>Thermomonosporaceae</taxon>
        <taxon>Actinomadura</taxon>
    </lineage>
</organism>
<proteinExistence type="predicted"/>
<protein>
    <recommendedName>
        <fullName evidence="3">PH domain-containing protein</fullName>
    </recommendedName>
</protein>
<evidence type="ECO:0000313" key="2">
    <source>
        <dbReference type="Proteomes" id="UP001596380"/>
    </source>
</evidence>
<sequence>MAGLVRGCGGGEADRRAWVTAVRSIRHAARAPRLKIVGERPASW</sequence>
<evidence type="ECO:0008006" key="3">
    <source>
        <dbReference type="Google" id="ProtNLM"/>
    </source>
</evidence>
<gene>
    <name evidence="1" type="ORF">ACFQKB_06350</name>
</gene>
<comment type="caution">
    <text evidence="1">The sequence shown here is derived from an EMBL/GenBank/DDBJ whole genome shotgun (WGS) entry which is preliminary data.</text>
</comment>